<comment type="caution">
    <text evidence="2">The sequence shown here is derived from an EMBL/GenBank/DDBJ whole genome shotgun (WGS) entry which is preliminary data.</text>
</comment>
<keyword evidence="1" id="KW-0812">Transmembrane</keyword>
<keyword evidence="3" id="KW-1185">Reference proteome</keyword>
<name>A0ABW2IG98_9BURK</name>
<reference evidence="3" key="1">
    <citation type="journal article" date="2019" name="Int. J. Syst. Evol. Microbiol.">
        <title>The Global Catalogue of Microorganisms (GCM) 10K type strain sequencing project: providing services to taxonomists for standard genome sequencing and annotation.</title>
        <authorList>
            <consortium name="The Broad Institute Genomics Platform"/>
            <consortium name="The Broad Institute Genome Sequencing Center for Infectious Disease"/>
            <person name="Wu L."/>
            <person name="Ma J."/>
        </authorList>
    </citation>
    <scope>NUCLEOTIDE SEQUENCE [LARGE SCALE GENOMIC DNA]</scope>
    <source>
        <strain evidence="3">KACC 12508</strain>
    </source>
</reference>
<evidence type="ECO:0000256" key="1">
    <source>
        <dbReference type="SAM" id="Phobius"/>
    </source>
</evidence>
<gene>
    <name evidence="2" type="ORF">ACFQPC_18080</name>
</gene>
<feature type="transmembrane region" description="Helical" evidence="1">
    <location>
        <begin position="25"/>
        <end position="42"/>
    </location>
</feature>
<keyword evidence="1" id="KW-0472">Membrane</keyword>
<evidence type="ECO:0000313" key="2">
    <source>
        <dbReference type="EMBL" id="MFC7289963.1"/>
    </source>
</evidence>
<protein>
    <submittedName>
        <fullName evidence="2">Uncharacterized protein</fullName>
    </submittedName>
</protein>
<sequence length="132" mass="14557">MDYLISLIGPFLSKDVGSGSRAMPGWVYMAIGGISLLSWLGTKELSARINRTKDDAQKTLSTHNTLKASAVIDEGKTLVKATIDLKDDVYAVCISRYESSELMAIDEMQFASIEMVAQFLETQTILRLGDFK</sequence>
<organism evidence="2 3">
    <name type="scientific">Herminiimonas glaciei</name>
    <dbReference type="NCBI Taxonomy" id="523788"/>
    <lineage>
        <taxon>Bacteria</taxon>
        <taxon>Pseudomonadati</taxon>
        <taxon>Pseudomonadota</taxon>
        <taxon>Betaproteobacteria</taxon>
        <taxon>Burkholderiales</taxon>
        <taxon>Oxalobacteraceae</taxon>
        <taxon>Herminiimonas</taxon>
    </lineage>
</organism>
<evidence type="ECO:0000313" key="3">
    <source>
        <dbReference type="Proteomes" id="UP001596542"/>
    </source>
</evidence>
<proteinExistence type="predicted"/>
<accession>A0ABW2IG98</accession>
<dbReference type="EMBL" id="JBHTBU010000003">
    <property type="protein sequence ID" value="MFC7289963.1"/>
    <property type="molecule type" value="Genomic_DNA"/>
</dbReference>
<dbReference type="Proteomes" id="UP001596542">
    <property type="component" value="Unassembled WGS sequence"/>
</dbReference>
<dbReference type="RefSeq" id="WP_382273247.1">
    <property type="nucleotide sequence ID" value="NZ_JBHTBU010000003.1"/>
</dbReference>
<keyword evidence="1" id="KW-1133">Transmembrane helix</keyword>